<dbReference type="RefSeq" id="WP_213236367.1">
    <property type="nucleotide sequence ID" value="NZ_JAHBCL010000010.1"/>
</dbReference>
<comment type="caution">
    <text evidence="3">The sequence shown here is derived from an EMBL/GenBank/DDBJ whole genome shotgun (WGS) entry which is preliminary data.</text>
</comment>
<dbReference type="InterPro" id="IPR012792">
    <property type="entry name" value="3-oxoacid_CoA-transf_A"/>
</dbReference>
<name>A0ABS5PN84_9FIRM</name>
<dbReference type="NCBIfam" id="TIGR02429">
    <property type="entry name" value="pcaI_scoA_fam"/>
    <property type="match status" value="1"/>
</dbReference>
<evidence type="ECO:0000256" key="2">
    <source>
        <dbReference type="ARBA" id="ARBA00022679"/>
    </source>
</evidence>
<dbReference type="PROSITE" id="PS51257">
    <property type="entry name" value="PROKAR_LIPOPROTEIN"/>
    <property type="match status" value="1"/>
</dbReference>
<dbReference type="SUPFAM" id="SSF100950">
    <property type="entry name" value="NagB/RpiA/CoA transferase-like"/>
    <property type="match status" value="1"/>
</dbReference>
<dbReference type="PANTHER" id="PTHR13707:SF60">
    <property type="entry name" value="ACETATE COA-TRANSFERASE SUBUNIT ALPHA"/>
    <property type="match status" value="1"/>
</dbReference>
<organism evidence="3 4">
    <name type="scientific">Fusibacter paucivorans</name>
    <dbReference type="NCBI Taxonomy" id="76009"/>
    <lineage>
        <taxon>Bacteria</taxon>
        <taxon>Bacillati</taxon>
        <taxon>Bacillota</taxon>
        <taxon>Clostridia</taxon>
        <taxon>Eubacteriales</taxon>
        <taxon>Eubacteriales Family XII. Incertae Sedis</taxon>
        <taxon>Fusibacter</taxon>
    </lineage>
</organism>
<dbReference type="InterPro" id="IPR004165">
    <property type="entry name" value="CoA_trans_fam_I"/>
</dbReference>
<reference evidence="3 4" key="1">
    <citation type="submission" date="2021-05" db="EMBL/GenBank/DDBJ databases">
        <title>Fusibacter ferrireducens sp. nov., an anaerobic, sulfur- and Fe-reducing bacterium isolated from the mangrove sediment.</title>
        <authorList>
            <person name="Qiu D."/>
        </authorList>
    </citation>
    <scope>NUCLEOTIDE SEQUENCE [LARGE SCALE GENOMIC DNA]</scope>
    <source>
        <strain evidence="3 4">DSM 12116</strain>
    </source>
</reference>
<gene>
    <name evidence="3" type="ORF">KHM83_07455</name>
</gene>
<dbReference type="PROSITE" id="PS01273">
    <property type="entry name" value="COA_TRANSF_1"/>
    <property type="match status" value="1"/>
</dbReference>
<evidence type="ECO:0000313" key="4">
    <source>
        <dbReference type="Proteomes" id="UP000746471"/>
    </source>
</evidence>
<dbReference type="SMART" id="SM00882">
    <property type="entry name" value="CoA_trans"/>
    <property type="match status" value="1"/>
</dbReference>
<sequence>MNKQITIEEAVSQVKDGMTIMIGGFLACGGPNKIIDALVAKNVRDLTIIANDTSFVDKGIGKLVVNGQVKKAIVTHIGTNKVSGQLMNEGKMEVVLTPQGTLAEQIRSGGSGLGGVLTPIGVGTPIAEGKDHLIIDGKTYLLEKALKADIALIYGSKVDEKGNVFYNEATRNFNPMMAMAASTVIVEAEEVVKTGELDPHLVMTPGLFVNYIVKA</sequence>
<dbReference type="EMBL" id="JAHBCL010000010">
    <property type="protein sequence ID" value="MBS7526511.1"/>
    <property type="molecule type" value="Genomic_DNA"/>
</dbReference>
<comment type="similarity">
    <text evidence="1">Belongs to the 3-oxoacid CoA-transferase subunit A family.</text>
</comment>
<proteinExistence type="inferred from homology"/>
<evidence type="ECO:0000313" key="3">
    <source>
        <dbReference type="EMBL" id="MBS7526511.1"/>
    </source>
</evidence>
<accession>A0ABS5PN84</accession>
<dbReference type="PANTHER" id="PTHR13707">
    <property type="entry name" value="KETOACID-COENZYME A TRANSFERASE"/>
    <property type="match status" value="1"/>
</dbReference>
<dbReference type="Pfam" id="PF01144">
    <property type="entry name" value="CoA_trans"/>
    <property type="match status" value="1"/>
</dbReference>
<dbReference type="InterPro" id="IPR004163">
    <property type="entry name" value="CoA_transf_BS"/>
</dbReference>
<evidence type="ECO:0000256" key="1">
    <source>
        <dbReference type="ARBA" id="ARBA00005612"/>
    </source>
</evidence>
<dbReference type="InterPro" id="IPR037171">
    <property type="entry name" value="NagB/RpiA_transferase-like"/>
</dbReference>
<keyword evidence="4" id="KW-1185">Reference proteome</keyword>
<dbReference type="Proteomes" id="UP000746471">
    <property type="component" value="Unassembled WGS sequence"/>
</dbReference>
<dbReference type="Gene3D" id="3.40.1080.10">
    <property type="entry name" value="Glutaconate Coenzyme A-transferase"/>
    <property type="match status" value="1"/>
</dbReference>
<keyword evidence="2 3" id="KW-0808">Transferase</keyword>
<protein>
    <submittedName>
        <fullName evidence="3">CoA transferase subunit A</fullName>
    </submittedName>
</protein>
<dbReference type="GO" id="GO:0016740">
    <property type="term" value="F:transferase activity"/>
    <property type="evidence" value="ECO:0007669"/>
    <property type="project" value="UniProtKB-KW"/>
</dbReference>